<dbReference type="SUPFAM" id="SSF53448">
    <property type="entry name" value="Nucleotide-diphospho-sugar transferases"/>
    <property type="match status" value="1"/>
</dbReference>
<proteinExistence type="inferred from homology"/>
<dbReference type="GO" id="GO:0016757">
    <property type="term" value="F:glycosyltransferase activity"/>
    <property type="evidence" value="ECO:0007669"/>
    <property type="project" value="UniProtKB-KW"/>
</dbReference>
<dbReference type="InterPro" id="IPR050834">
    <property type="entry name" value="Glycosyltransf_2"/>
</dbReference>
<dbReference type="Pfam" id="PF00535">
    <property type="entry name" value="Glycos_transf_2"/>
    <property type="match status" value="1"/>
</dbReference>
<dbReference type="eggNOG" id="COG0463">
    <property type="taxonomic scope" value="Bacteria"/>
</dbReference>
<reference evidence="5 6" key="1">
    <citation type="submission" date="2014-03" db="EMBL/GenBank/DDBJ databases">
        <title>Draft Genome Sequences of 13 Willow Endophytes.</title>
        <authorList>
            <person name="Gan H.Y."/>
            <person name="Gan H.M."/>
            <person name="Savka M.A."/>
            <person name="Hudson A.O."/>
        </authorList>
    </citation>
    <scope>NUCLEOTIDE SEQUENCE [LARGE SCALE GENOMIC DNA]</scope>
    <source>
        <strain evidence="5 6">RIT293</strain>
    </source>
</reference>
<feature type="domain" description="Glycosyltransferase 2-like" evidence="4">
    <location>
        <begin position="8"/>
        <end position="124"/>
    </location>
</feature>
<evidence type="ECO:0000313" key="5">
    <source>
        <dbReference type="EMBL" id="EZP26999.1"/>
    </source>
</evidence>
<dbReference type="InterPro" id="IPR001173">
    <property type="entry name" value="Glyco_trans_2-like"/>
</dbReference>
<organism evidence="5 6">
    <name type="scientific">Microbacterium oleivorans</name>
    <dbReference type="NCBI Taxonomy" id="273677"/>
    <lineage>
        <taxon>Bacteria</taxon>
        <taxon>Bacillati</taxon>
        <taxon>Actinomycetota</taxon>
        <taxon>Actinomycetes</taxon>
        <taxon>Micrococcales</taxon>
        <taxon>Microbacteriaceae</taxon>
        <taxon>Microbacterium</taxon>
    </lineage>
</organism>
<dbReference type="PATRIC" id="fig|273677.3.peg.2183"/>
<dbReference type="Proteomes" id="UP000024001">
    <property type="component" value="Unassembled WGS sequence"/>
</dbReference>
<gene>
    <name evidence="5" type="ORF">BW34_02203</name>
</gene>
<evidence type="ECO:0000256" key="2">
    <source>
        <dbReference type="ARBA" id="ARBA00022676"/>
    </source>
</evidence>
<accession>A0A031FQ68</accession>
<comment type="caution">
    <text evidence="5">The sequence shown here is derived from an EMBL/GenBank/DDBJ whole genome shotgun (WGS) entry which is preliminary data.</text>
</comment>
<comment type="similarity">
    <text evidence="1">Belongs to the glycosyltransferase 2 family.</text>
</comment>
<dbReference type="AlphaFoldDB" id="A0A031FQ68"/>
<evidence type="ECO:0000259" key="4">
    <source>
        <dbReference type="Pfam" id="PF00535"/>
    </source>
</evidence>
<protein>
    <submittedName>
        <fullName evidence="5">Glycosyl transferase family 2</fullName>
    </submittedName>
</protein>
<dbReference type="PANTHER" id="PTHR43685">
    <property type="entry name" value="GLYCOSYLTRANSFERASE"/>
    <property type="match status" value="1"/>
</dbReference>
<dbReference type="PANTHER" id="PTHR43685:SF5">
    <property type="entry name" value="GLYCOSYLTRANSFERASE EPSE-RELATED"/>
    <property type="match status" value="1"/>
</dbReference>
<evidence type="ECO:0000256" key="3">
    <source>
        <dbReference type="ARBA" id="ARBA00022679"/>
    </source>
</evidence>
<keyword evidence="2" id="KW-0328">Glycosyltransferase</keyword>
<sequence length="321" mass="34831">MMSTPTVTVIVPGRDVGAFAEEALASLRAQTRTDFRVILVDDASRDATSEIFAAAAAQDPRVTLLRHEVARGLGASRNEALDLVDTPYVGFFDADDIMTPGALDALVGSLEESDSDIAVGAYVRLRADAAGHYAPGVVQPWVAASTSPARRRTTLAEHPDVSGNIVAWSKVSRTDLWRREGLRFTEDKAYEDQIVAQQLYAAADAIDVLPDVVVQWRERADGTSITQRRHAVPVLRDYLDGMRDGLAVLDAAGHPAAARSRVRLILDMDVPALVRVAEHHPDDAYRQLLGAFTRDLTDRAVREDVALEGASASLLAEARAW</sequence>
<keyword evidence="6" id="KW-1185">Reference proteome</keyword>
<name>A0A031FQ68_9MICO</name>
<evidence type="ECO:0000256" key="1">
    <source>
        <dbReference type="ARBA" id="ARBA00006739"/>
    </source>
</evidence>
<dbReference type="CDD" id="cd00761">
    <property type="entry name" value="Glyco_tranf_GTA_type"/>
    <property type="match status" value="1"/>
</dbReference>
<dbReference type="InterPro" id="IPR029044">
    <property type="entry name" value="Nucleotide-diphossugar_trans"/>
</dbReference>
<dbReference type="Gene3D" id="3.90.550.10">
    <property type="entry name" value="Spore Coat Polysaccharide Biosynthesis Protein SpsA, Chain A"/>
    <property type="match status" value="1"/>
</dbReference>
<keyword evidence="3 5" id="KW-0808">Transferase</keyword>
<dbReference type="EMBL" id="JFYO01000006">
    <property type="protein sequence ID" value="EZP26999.1"/>
    <property type="molecule type" value="Genomic_DNA"/>
</dbReference>
<evidence type="ECO:0000313" key="6">
    <source>
        <dbReference type="Proteomes" id="UP000024001"/>
    </source>
</evidence>